<accession>A0ABY4RRI3</accession>
<name>A0ABY4RRI3_9BACL</name>
<keyword evidence="5 6" id="KW-0472">Membrane</keyword>
<protein>
    <submittedName>
        <fullName evidence="8">Niacin/nicotinamide transporter NaiP</fullName>
    </submittedName>
</protein>
<evidence type="ECO:0000313" key="8">
    <source>
        <dbReference type="EMBL" id="UQZ85077.1"/>
    </source>
</evidence>
<dbReference type="Gene3D" id="1.20.1250.20">
    <property type="entry name" value="MFS general substrate transporter like domains"/>
    <property type="match status" value="1"/>
</dbReference>
<evidence type="ECO:0000259" key="7">
    <source>
        <dbReference type="PROSITE" id="PS50850"/>
    </source>
</evidence>
<dbReference type="Proteomes" id="UP001057134">
    <property type="component" value="Chromosome"/>
</dbReference>
<dbReference type="Pfam" id="PF00083">
    <property type="entry name" value="Sugar_tr"/>
    <property type="match status" value="1"/>
</dbReference>
<gene>
    <name evidence="8" type="primary">naiP_2</name>
    <name evidence="8" type="ORF">SK3146_04360</name>
</gene>
<evidence type="ECO:0000256" key="6">
    <source>
        <dbReference type="SAM" id="Phobius"/>
    </source>
</evidence>
<feature type="transmembrane region" description="Helical" evidence="6">
    <location>
        <begin position="304"/>
        <end position="328"/>
    </location>
</feature>
<evidence type="ECO:0000256" key="3">
    <source>
        <dbReference type="ARBA" id="ARBA00022692"/>
    </source>
</evidence>
<dbReference type="InterPro" id="IPR036259">
    <property type="entry name" value="MFS_trans_sf"/>
</dbReference>
<dbReference type="SUPFAM" id="SSF103473">
    <property type="entry name" value="MFS general substrate transporter"/>
    <property type="match status" value="1"/>
</dbReference>
<evidence type="ECO:0000313" key="9">
    <source>
        <dbReference type="Proteomes" id="UP001057134"/>
    </source>
</evidence>
<sequence>MSQAATSSATGHGNTGLASLPDIPLNKKHIWIYIVGALGYFFDAFDILLPSYVIPLISQQWHLEKDALAWFATAGFLGMAVGGFLFGSLGDLIGRKKAFMGTVLLYSVFSLLCAAAPNVPLLFLFRIIAGIGLGGCLPVDMAMLSEFMPPKWRGKLMTILGVFWVGGATAVGFVSAWLSKYQDFRLIFIAAGVPVLLIFLVRVKVPESPLYLYRKGKVEEANRILREVHGASIDASQLFSAQEDTDKQSGSVIKGIFSSLIKVWKHSPGTTFMVWYAYASVLFVYYGVILWLPKILIASGYQTTAAFLFTSYITLVGLIGVLFSIYLVDKVGRKWSVALSFVFMGIALYAFAFALDAPTSSFVLLGIYDMFESIALAILYVYIPESYPTLLRVTGFGWATAITRVTSAFSPLLFAAVWGGMGLPMTMFFSMLSLILAAVFIVVFGKETKDKLLS</sequence>
<evidence type="ECO:0000256" key="4">
    <source>
        <dbReference type="ARBA" id="ARBA00022989"/>
    </source>
</evidence>
<evidence type="ECO:0000256" key="2">
    <source>
        <dbReference type="ARBA" id="ARBA00022448"/>
    </source>
</evidence>
<comment type="subcellular location">
    <subcellularLocation>
        <location evidence="1">Cell membrane</location>
        <topology evidence="1">Multi-pass membrane protein</topology>
    </subcellularLocation>
</comment>
<organism evidence="8 9">
    <name type="scientific">Paenibacillus konkukensis</name>
    <dbReference type="NCBI Taxonomy" id="2020716"/>
    <lineage>
        <taxon>Bacteria</taxon>
        <taxon>Bacillati</taxon>
        <taxon>Bacillota</taxon>
        <taxon>Bacilli</taxon>
        <taxon>Bacillales</taxon>
        <taxon>Paenibacillaceae</taxon>
        <taxon>Paenibacillus</taxon>
    </lineage>
</organism>
<feature type="transmembrane region" description="Helical" evidence="6">
    <location>
        <begin position="184"/>
        <end position="205"/>
    </location>
</feature>
<dbReference type="PROSITE" id="PS00216">
    <property type="entry name" value="SUGAR_TRANSPORT_1"/>
    <property type="match status" value="1"/>
</dbReference>
<feature type="transmembrane region" description="Helical" evidence="6">
    <location>
        <begin position="425"/>
        <end position="445"/>
    </location>
</feature>
<dbReference type="InterPro" id="IPR020846">
    <property type="entry name" value="MFS_dom"/>
</dbReference>
<dbReference type="PROSITE" id="PS50850">
    <property type="entry name" value="MFS"/>
    <property type="match status" value="1"/>
</dbReference>
<keyword evidence="2" id="KW-0813">Transport</keyword>
<dbReference type="InterPro" id="IPR005829">
    <property type="entry name" value="Sugar_transporter_CS"/>
</dbReference>
<keyword evidence="4 6" id="KW-1133">Transmembrane helix</keyword>
<keyword evidence="3 6" id="KW-0812">Transmembrane</keyword>
<feature type="transmembrane region" description="Helical" evidence="6">
    <location>
        <begin position="98"/>
        <end position="117"/>
    </location>
</feature>
<dbReference type="PANTHER" id="PTHR23511:SF34">
    <property type="entry name" value="SYNAPTIC VESICLE GLYCOPROTEIN 2"/>
    <property type="match status" value="1"/>
</dbReference>
<feature type="transmembrane region" description="Helical" evidence="6">
    <location>
        <begin position="335"/>
        <end position="355"/>
    </location>
</feature>
<dbReference type="RefSeq" id="WP_249860753.1">
    <property type="nucleotide sequence ID" value="NZ_CP027059.1"/>
</dbReference>
<feature type="transmembrane region" description="Helical" evidence="6">
    <location>
        <begin position="156"/>
        <end position="178"/>
    </location>
</feature>
<keyword evidence="9" id="KW-1185">Reference proteome</keyword>
<proteinExistence type="predicted"/>
<reference evidence="8" key="2">
    <citation type="journal article" date="2021" name="J Anim Sci Technol">
        <title>Complete genome sequence of Paenibacillus konkukensis sp. nov. SK3146 as a potential probiotic strain.</title>
        <authorList>
            <person name="Jung H.I."/>
            <person name="Park S."/>
            <person name="Niu K.M."/>
            <person name="Lee S.W."/>
            <person name="Kothari D."/>
            <person name="Yi K.J."/>
            <person name="Kim S.K."/>
        </authorList>
    </citation>
    <scope>NUCLEOTIDE SEQUENCE</scope>
    <source>
        <strain evidence="8">SK3146</strain>
    </source>
</reference>
<feature type="transmembrane region" description="Helical" evidence="6">
    <location>
        <begin position="361"/>
        <end position="383"/>
    </location>
</feature>
<evidence type="ECO:0000256" key="5">
    <source>
        <dbReference type="ARBA" id="ARBA00023136"/>
    </source>
</evidence>
<dbReference type="EMBL" id="CP027059">
    <property type="protein sequence ID" value="UQZ85077.1"/>
    <property type="molecule type" value="Genomic_DNA"/>
</dbReference>
<dbReference type="InterPro" id="IPR005828">
    <property type="entry name" value="MFS_sugar_transport-like"/>
</dbReference>
<feature type="transmembrane region" description="Helical" evidence="6">
    <location>
        <begin position="67"/>
        <end position="86"/>
    </location>
</feature>
<evidence type="ECO:0000256" key="1">
    <source>
        <dbReference type="ARBA" id="ARBA00004651"/>
    </source>
</evidence>
<feature type="transmembrane region" description="Helical" evidence="6">
    <location>
        <begin position="30"/>
        <end position="55"/>
    </location>
</feature>
<feature type="transmembrane region" description="Helical" evidence="6">
    <location>
        <begin position="272"/>
        <end position="292"/>
    </location>
</feature>
<feature type="domain" description="Major facilitator superfamily (MFS) profile" evidence="7">
    <location>
        <begin position="32"/>
        <end position="449"/>
    </location>
</feature>
<reference evidence="8" key="1">
    <citation type="submission" date="2018-02" db="EMBL/GenBank/DDBJ databases">
        <authorList>
            <person name="Kim S.-K."/>
            <person name="Jung H.-I."/>
            <person name="Lee S.-W."/>
        </authorList>
    </citation>
    <scope>NUCLEOTIDE SEQUENCE</scope>
    <source>
        <strain evidence="8">SK3146</strain>
    </source>
</reference>
<dbReference type="PANTHER" id="PTHR23511">
    <property type="entry name" value="SYNAPTIC VESICLE GLYCOPROTEIN 2"/>
    <property type="match status" value="1"/>
</dbReference>